<keyword evidence="2" id="KW-1185">Reference proteome</keyword>
<name>A0A844Z5J1_9SPHN</name>
<dbReference type="GO" id="GO:0005975">
    <property type="term" value="P:carbohydrate metabolic process"/>
    <property type="evidence" value="ECO:0007669"/>
    <property type="project" value="InterPro"/>
</dbReference>
<proteinExistence type="predicted"/>
<dbReference type="AlphaFoldDB" id="A0A844Z5J1"/>
<dbReference type="Proteomes" id="UP000460290">
    <property type="component" value="Unassembled WGS sequence"/>
</dbReference>
<sequence>MTAVYITIDTEYSAGFAKAEGTGLRSENFARSIACATQDGNVGVEYQMDVLDRNSLKGVFFVDPMPALVWGVEAITDIVEPIITRGHDVQLHVHTEWLELAGDENPLGDRTSTNIKDFTLEEQVQILDYAKSTLMAAGAPAPIAFRSGNYGSNDDTLRALKQIGIGYETSHCPGIADGYCDISLTSEDRLPQMHEGLVEVPVGCIDSFGGTLRHAQITALSAWEMLAALRHARAQNIPSFTIVSHSFELLSRDRSKINRIVKNRFDSFCAGLAKIEGVTSATYAGNPPIPIHGNLAAKPLPLSQVRSGLRIAEQALSNTLYGSG</sequence>
<gene>
    <name evidence="1" type="ORF">GRI35_05140</name>
</gene>
<dbReference type="EMBL" id="WTYZ01000001">
    <property type="protein sequence ID" value="MXO82754.1"/>
    <property type="molecule type" value="Genomic_DNA"/>
</dbReference>
<accession>A0A844Z5J1</accession>
<dbReference type="InterPro" id="IPR011330">
    <property type="entry name" value="Glyco_hydro/deAcase_b/a-brl"/>
</dbReference>
<dbReference type="Gene3D" id="3.20.20.370">
    <property type="entry name" value="Glycoside hydrolase/deacetylase"/>
    <property type="match status" value="1"/>
</dbReference>
<dbReference type="OrthoDB" id="7419255at2"/>
<organism evidence="1 2">
    <name type="scientific">Pontixanthobacter aestiaquae</name>
    <dbReference type="NCBI Taxonomy" id="1509367"/>
    <lineage>
        <taxon>Bacteria</taxon>
        <taxon>Pseudomonadati</taxon>
        <taxon>Pseudomonadota</taxon>
        <taxon>Alphaproteobacteria</taxon>
        <taxon>Sphingomonadales</taxon>
        <taxon>Erythrobacteraceae</taxon>
        <taxon>Pontixanthobacter</taxon>
    </lineage>
</organism>
<evidence type="ECO:0000313" key="1">
    <source>
        <dbReference type="EMBL" id="MXO82754.1"/>
    </source>
</evidence>
<dbReference type="RefSeq" id="WP_160613171.1">
    <property type="nucleotide sequence ID" value="NZ_JAUFQM010000001.1"/>
</dbReference>
<comment type="caution">
    <text evidence="1">The sequence shown here is derived from an EMBL/GenBank/DDBJ whole genome shotgun (WGS) entry which is preliminary data.</text>
</comment>
<reference evidence="1 2" key="1">
    <citation type="submission" date="2019-12" db="EMBL/GenBank/DDBJ databases">
        <title>Genomic-based taxomic classification of the family Erythrobacteraceae.</title>
        <authorList>
            <person name="Xu L."/>
        </authorList>
    </citation>
    <scope>NUCLEOTIDE SEQUENCE [LARGE SCALE GENOMIC DNA]</scope>
    <source>
        <strain evidence="1 2">KCTC 42006</strain>
    </source>
</reference>
<dbReference type="SUPFAM" id="SSF88713">
    <property type="entry name" value="Glycoside hydrolase/deacetylase"/>
    <property type="match status" value="1"/>
</dbReference>
<protein>
    <recommendedName>
        <fullName evidence="3">Chitooligosaccharide deacetylase</fullName>
    </recommendedName>
</protein>
<evidence type="ECO:0008006" key="3">
    <source>
        <dbReference type="Google" id="ProtNLM"/>
    </source>
</evidence>
<evidence type="ECO:0000313" key="2">
    <source>
        <dbReference type="Proteomes" id="UP000460290"/>
    </source>
</evidence>
<dbReference type="CDD" id="cd10933">
    <property type="entry name" value="CE4_u9"/>
    <property type="match status" value="1"/>
</dbReference>